<dbReference type="AlphaFoldDB" id="A0A1I0G8G9"/>
<evidence type="ECO:0000313" key="5">
    <source>
        <dbReference type="EMBL" id="SET67287.1"/>
    </source>
</evidence>
<dbReference type="InterPro" id="IPR003829">
    <property type="entry name" value="Pirin_N_dom"/>
</dbReference>
<comment type="similarity">
    <text evidence="1 2">Belongs to the pirin family.</text>
</comment>
<name>A0A1I0G8G9_THASX</name>
<evidence type="ECO:0000256" key="3">
    <source>
        <dbReference type="SAM" id="MobiDB-lite"/>
    </source>
</evidence>
<feature type="region of interest" description="Disordered" evidence="3">
    <location>
        <begin position="133"/>
        <end position="152"/>
    </location>
</feature>
<sequence>MQVLARKDLPLGGFAGLTEHRLVTDSRVFRARKSPLTFEGIGNFVYLADAQFQPFGETTMHPHREIDVISIMMKGQVAHEGSLEHGQSLVAGDVQVQRAGGEGFSHNEINPDATKNRMLQLWVLPDEAGQPAGYKHYTPKKQGKTRIYGGDKSQTTTFDSNTTIDVVRISNEESLTLTQQSLIYVASGAVEIKDDETQQVAEEGVLIRADRLTIKALASSELVVVSTLA</sequence>
<dbReference type="InterPro" id="IPR011051">
    <property type="entry name" value="RmlC_Cupin_sf"/>
</dbReference>
<dbReference type="InterPro" id="IPR014710">
    <property type="entry name" value="RmlC-like_jellyroll"/>
</dbReference>
<evidence type="ECO:0000256" key="2">
    <source>
        <dbReference type="RuleBase" id="RU003457"/>
    </source>
</evidence>
<dbReference type="OrthoDB" id="321327at2"/>
<dbReference type="Proteomes" id="UP000199308">
    <property type="component" value="Unassembled WGS sequence"/>
</dbReference>
<dbReference type="Gene3D" id="2.60.120.10">
    <property type="entry name" value="Jelly Rolls"/>
    <property type="match status" value="1"/>
</dbReference>
<dbReference type="InterPro" id="IPR012093">
    <property type="entry name" value="Pirin"/>
</dbReference>
<proteinExistence type="inferred from homology"/>
<keyword evidence="6" id="KW-1185">Reference proteome</keyword>
<feature type="domain" description="Pirin N-terminal" evidence="4">
    <location>
        <begin position="57"/>
        <end position="123"/>
    </location>
</feature>
<dbReference type="STRING" id="349064.SAMN05660429_02361"/>
<dbReference type="SUPFAM" id="SSF51182">
    <property type="entry name" value="RmlC-like cupins"/>
    <property type="match status" value="1"/>
</dbReference>
<dbReference type="Pfam" id="PF02678">
    <property type="entry name" value="Pirin"/>
    <property type="match status" value="1"/>
</dbReference>
<accession>A0A1I0G8G9</accession>
<dbReference type="PANTHER" id="PTHR43212">
    <property type="entry name" value="QUERCETIN 2,3-DIOXYGENASE"/>
    <property type="match status" value="1"/>
</dbReference>
<dbReference type="PANTHER" id="PTHR43212:SF3">
    <property type="entry name" value="QUERCETIN 2,3-DIOXYGENASE"/>
    <property type="match status" value="1"/>
</dbReference>
<protein>
    <recommendedName>
        <fullName evidence="4">Pirin N-terminal domain-containing protein</fullName>
    </recommendedName>
</protein>
<dbReference type="EMBL" id="FOHK01000011">
    <property type="protein sequence ID" value="SET67287.1"/>
    <property type="molecule type" value="Genomic_DNA"/>
</dbReference>
<reference evidence="5 6" key="1">
    <citation type="submission" date="2016-10" db="EMBL/GenBank/DDBJ databases">
        <authorList>
            <person name="de Groot N.N."/>
        </authorList>
    </citation>
    <scope>NUCLEOTIDE SEQUENCE [LARGE SCALE GENOMIC DNA]</scope>
    <source>
        <strain evidence="5 6">DSM 19706</strain>
    </source>
</reference>
<organism evidence="5 6">
    <name type="scientific">Thalassotalea agarivorans</name>
    <name type="common">Thalassomonas agarivorans</name>
    <dbReference type="NCBI Taxonomy" id="349064"/>
    <lineage>
        <taxon>Bacteria</taxon>
        <taxon>Pseudomonadati</taxon>
        <taxon>Pseudomonadota</taxon>
        <taxon>Gammaproteobacteria</taxon>
        <taxon>Alteromonadales</taxon>
        <taxon>Colwelliaceae</taxon>
        <taxon>Thalassotalea</taxon>
    </lineage>
</organism>
<evidence type="ECO:0000256" key="1">
    <source>
        <dbReference type="ARBA" id="ARBA00008416"/>
    </source>
</evidence>
<evidence type="ECO:0000259" key="4">
    <source>
        <dbReference type="Pfam" id="PF02678"/>
    </source>
</evidence>
<dbReference type="RefSeq" id="WP_093330638.1">
    <property type="nucleotide sequence ID" value="NZ_AP027363.1"/>
</dbReference>
<gene>
    <name evidence="5" type="ORF">SAMN05660429_02361</name>
</gene>
<evidence type="ECO:0000313" key="6">
    <source>
        <dbReference type="Proteomes" id="UP000199308"/>
    </source>
</evidence>